<reference evidence="1" key="1">
    <citation type="journal article" date="2015" name="Genome Biol. Evol.">
        <title>Organellar Genomes of White Spruce (Picea glauca): Assembly and Annotation.</title>
        <authorList>
            <person name="Jackman S.D."/>
            <person name="Warren R.L."/>
            <person name="Gibb E.A."/>
            <person name="Vandervalk B.P."/>
            <person name="Mohamadi H."/>
            <person name="Chu J."/>
            <person name="Raymond A."/>
            <person name="Pleasance S."/>
            <person name="Coope R."/>
            <person name="Wildung M.R."/>
            <person name="Ritland C.E."/>
            <person name="Bousquet J."/>
            <person name="Jones S.J."/>
            <person name="Bohlmann J."/>
            <person name="Birol I."/>
        </authorList>
    </citation>
    <scope>NUCLEOTIDE SEQUENCE [LARGE SCALE GENOMIC DNA]</scope>
    <source>
        <tissue evidence="1">Flushing bud</tissue>
    </source>
</reference>
<comment type="caution">
    <text evidence="1">The sequence shown here is derived from an EMBL/GenBank/DDBJ whole genome shotgun (WGS) entry which is preliminary data.</text>
</comment>
<gene>
    <name evidence="1" type="ORF">ABT39_MTgene5901</name>
</gene>
<dbReference type="EMBL" id="LKAM01000007">
    <property type="protein sequence ID" value="KUM47714.1"/>
    <property type="molecule type" value="Genomic_DNA"/>
</dbReference>
<proteinExistence type="predicted"/>
<organism evidence="1">
    <name type="scientific">Picea glauca</name>
    <name type="common">White spruce</name>
    <name type="synonym">Pinus glauca</name>
    <dbReference type="NCBI Taxonomy" id="3330"/>
    <lineage>
        <taxon>Eukaryota</taxon>
        <taxon>Viridiplantae</taxon>
        <taxon>Streptophyta</taxon>
        <taxon>Embryophyta</taxon>
        <taxon>Tracheophyta</taxon>
        <taxon>Spermatophyta</taxon>
        <taxon>Pinopsida</taxon>
        <taxon>Pinidae</taxon>
        <taxon>Conifers I</taxon>
        <taxon>Pinales</taxon>
        <taxon>Pinaceae</taxon>
        <taxon>Picea</taxon>
    </lineage>
</organism>
<accession>A0A101LYI3</accession>
<name>A0A101LYI3_PICGL</name>
<keyword evidence="1" id="KW-0496">Mitochondrion</keyword>
<sequence>MVQVCLWNRPPCRSNDYSGVNDTYDLWVYDEMNALGVSLAALLKVLDGQRVGLVNTGGSLRNERMSPLSCWGIGTHPDAFQMPALLLCFRSQD</sequence>
<protein>
    <submittedName>
        <fullName evidence="1">Uncharacterized protein</fullName>
    </submittedName>
</protein>
<evidence type="ECO:0000313" key="1">
    <source>
        <dbReference type="EMBL" id="KUM47714.1"/>
    </source>
</evidence>
<dbReference type="AlphaFoldDB" id="A0A101LYI3"/>
<geneLocation type="mitochondrion" evidence="1"/>